<dbReference type="PROSITE" id="PS01124">
    <property type="entry name" value="HTH_ARAC_FAMILY_2"/>
    <property type="match status" value="1"/>
</dbReference>
<dbReference type="PANTHER" id="PTHR47893:SF1">
    <property type="entry name" value="REGULATORY PROTEIN PCHR"/>
    <property type="match status" value="1"/>
</dbReference>
<protein>
    <submittedName>
        <fullName evidence="4">Helix-turn-helix domain-containing protein</fullName>
    </submittedName>
</protein>
<evidence type="ECO:0000256" key="1">
    <source>
        <dbReference type="ARBA" id="ARBA00023015"/>
    </source>
</evidence>
<evidence type="ECO:0000313" key="4">
    <source>
        <dbReference type="EMBL" id="KAB8059796.1"/>
    </source>
</evidence>
<dbReference type="Pfam" id="PF12833">
    <property type="entry name" value="HTH_18"/>
    <property type="match status" value="1"/>
</dbReference>
<evidence type="ECO:0000313" key="5">
    <source>
        <dbReference type="Proteomes" id="UP000468717"/>
    </source>
</evidence>
<dbReference type="EMBL" id="WFLI01000047">
    <property type="protein sequence ID" value="KAB8059796.1"/>
    <property type="molecule type" value="Genomic_DNA"/>
</dbReference>
<dbReference type="GO" id="GO:0003700">
    <property type="term" value="F:DNA-binding transcription factor activity"/>
    <property type="evidence" value="ECO:0007669"/>
    <property type="project" value="InterPro"/>
</dbReference>
<gene>
    <name evidence="4" type="ORF">GCN75_25925</name>
</gene>
<feature type="domain" description="HTH araC/xylS-type" evidence="3">
    <location>
        <begin position="194"/>
        <end position="291"/>
    </location>
</feature>
<dbReference type="RefSeq" id="WP_152284925.1">
    <property type="nucleotide sequence ID" value="NZ_WFLI01000047.1"/>
</dbReference>
<proteinExistence type="predicted"/>
<sequence length="291" mass="31213">MPSQPLSSNDASWQLPLATPRLALSAGTLSFAEPTHSIEHNEAGLKLVLVLEGQLDYQLQSGAAVGVAGPAFHISLSDTPFAVSHRYAARQPLQYLSVRMPMEALRDTFGAELGALARRIAPATRQAMATANGRAGKALQVLGRQIMLCPLAGPLRQLYLSGKALELTAAVMDGLTDARPPTAAPGARQLRSLQQARDILLQRLHAPPTLPELARLAGTNASTLSQGFRQLFGTSVFAYVRQQRLELAYRMLAAGNISVADAAHACGYTDSHFSKVFRQRYGVSPSDMRCA</sequence>
<name>A0A6I1HTP6_9BURK</name>
<dbReference type="GO" id="GO:0043565">
    <property type="term" value="F:sequence-specific DNA binding"/>
    <property type="evidence" value="ECO:0007669"/>
    <property type="project" value="InterPro"/>
</dbReference>
<dbReference type="InterPro" id="IPR053142">
    <property type="entry name" value="PchR_regulatory_protein"/>
</dbReference>
<dbReference type="SMART" id="SM00342">
    <property type="entry name" value="HTH_ARAC"/>
    <property type="match status" value="1"/>
</dbReference>
<dbReference type="InterPro" id="IPR018060">
    <property type="entry name" value="HTH_AraC"/>
</dbReference>
<dbReference type="AlphaFoldDB" id="A0A6I1HTP6"/>
<evidence type="ECO:0000259" key="3">
    <source>
        <dbReference type="PROSITE" id="PS01124"/>
    </source>
</evidence>
<keyword evidence="5" id="KW-1185">Reference proteome</keyword>
<reference evidence="4 5" key="1">
    <citation type="submission" date="2019-10" db="EMBL/GenBank/DDBJ databases">
        <title>Three novel species isolated from a subtropical stream in China.</title>
        <authorList>
            <person name="Lu H."/>
        </authorList>
    </citation>
    <scope>NUCLEOTIDE SEQUENCE [LARGE SCALE GENOMIC DNA]</scope>
    <source>
        <strain evidence="4 5">FT13W</strain>
    </source>
</reference>
<organism evidence="4 5">
    <name type="scientific">Janthinobacterium violaceinigrum</name>
    <dbReference type="NCBI Taxonomy" id="2654252"/>
    <lineage>
        <taxon>Bacteria</taxon>
        <taxon>Pseudomonadati</taxon>
        <taxon>Pseudomonadota</taxon>
        <taxon>Betaproteobacteria</taxon>
        <taxon>Burkholderiales</taxon>
        <taxon>Oxalobacteraceae</taxon>
        <taxon>Janthinobacterium</taxon>
    </lineage>
</organism>
<accession>A0A6I1HTP6</accession>
<dbReference type="SUPFAM" id="SSF46689">
    <property type="entry name" value="Homeodomain-like"/>
    <property type="match status" value="2"/>
</dbReference>
<keyword evidence="1" id="KW-0805">Transcription regulation</keyword>
<dbReference type="Proteomes" id="UP000468717">
    <property type="component" value="Unassembled WGS sequence"/>
</dbReference>
<comment type="caution">
    <text evidence="4">The sequence shown here is derived from an EMBL/GenBank/DDBJ whole genome shotgun (WGS) entry which is preliminary data.</text>
</comment>
<evidence type="ECO:0000256" key="2">
    <source>
        <dbReference type="ARBA" id="ARBA00023163"/>
    </source>
</evidence>
<dbReference type="Gene3D" id="1.10.10.60">
    <property type="entry name" value="Homeodomain-like"/>
    <property type="match status" value="2"/>
</dbReference>
<dbReference type="PANTHER" id="PTHR47893">
    <property type="entry name" value="REGULATORY PROTEIN PCHR"/>
    <property type="match status" value="1"/>
</dbReference>
<keyword evidence="2" id="KW-0804">Transcription</keyword>
<dbReference type="InterPro" id="IPR009057">
    <property type="entry name" value="Homeodomain-like_sf"/>
</dbReference>